<accession>A0A0F9UK96</accession>
<dbReference type="SMART" id="SM00382">
    <property type="entry name" value="AAA"/>
    <property type="match status" value="1"/>
</dbReference>
<dbReference type="GO" id="GO:0005524">
    <property type="term" value="F:ATP binding"/>
    <property type="evidence" value="ECO:0007669"/>
    <property type="project" value="InterPro"/>
</dbReference>
<dbReference type="GO" id="GO:0016887">
    <property type="term" value="F:ATP hydrolysis activity"/>
    <property type="evidence" value="ECO:0007669"/>
    <property type="project" value="InterPro"/>
</dbReference>
<protein>
    <recommendedName>
        <fullName evidence="1">AAA+ ATPase domain-containing protein</fullName>
    </recommendedName>
</protein>
<proteinExistence type="predicted"/>
<dbReference type="AlphaFoldDB" id="A0A0F9UK96"/>
<organism evidence="2">
    <name type="scientific">marine sediment metagenome</name>
    <dbReference type="NCBI Taxonomy" id="412755"/>
    <lineage>
        <taxon>unclassified sequences</taxon>
        <taxon>metagenomes</taxon>
        <taxon>ecological metagenomes</taxon>
    </lineage>
</organism>
<dbReference type="Gene3D" id="3.40.50.300">
    <property type="entry name" value="P-loop containing nucleotide triphosphate hydrolases"/>
    <property type="match status" value="1"/>
</dbReference>
<dbReference type="InterPro" id="IPR011704">
    <property type="entry name" value="ATPase_dyneun-rel_AAA"/>
</dbReference>
<dbReference type="EMBL" id="LAZR01000084">
    <property type="protein sequence ID" value="KKN93680.1"/>
    <property type="molecule type" value="Genomic_DNA"/>
</dbReference>
<dbReference type="InterPro" id="IPR003593">
    <property type="entry name" value="AAA+_ATPase"/>
</dbReference>
<reference evidence="2" key="1">
    <citation type="journal article" date="2015" name="Nature">
        <title>Complex archaea that bridge the gap between prokaryotes and eukaryotes.</title>
        <authorList>
            <person name="Spang A."/>
            <person name="Saw J.H."/>
            <person name="Jorgensen S.L."/>
            <person name="Zaremba-Niedzwiedzka K."/>
            <person name="Martijn J."/>
            <person name="Lind A.E."/>
            <person name="van Eijk R."/>
            <person name="Schleper C."/>
            <person name="Guy L."/>
            <person name="Ettema T.J."/>
        </authorList>
    </citation>
    <scope>NUCLEOTIDE SEQUENCE</scope>
</reference>
<name>A0A0F9UK96_9ZZZZ</name>
<dbReference type="InterPro" id="IPR050764">
    <property type="entry name" value="CbbQ/NirQ/NorQ/GpvN"/>
</dbReference>
<dbReference type="CDD" id="cd00009">
    <property type="entry name" value="AAA"/>
    <property type="match status" value="1"/>
</dbReference>
<evidence type="ECO:0000313" key="2">
    <source>
        <dbReference type="EMBL" id="KKN93680.1"/>
    </source>
</evidence>
<feature type="domain" description="AAA+ ATPase" evidence="1">
    <location>
        <begin position="30"/>
        <end position="174"/>
    </location>
</feature>
<comment type="caution">
    <text evidence="2">The sequence shown here is derived from an EMBL/GenBank/DDBJ whole genome shotgun (WGS) entry which is preliminary data.</text>
</comment>
<dbReference type="InterPro" id="IPR027417">
    <property type="entry name" value="P-loop_NTPase"/>
</dbReference>
<dbReference type="SUPFAM" id="SSF52540">
    <property type="entry name" value="P-loop containing nucleoside triphosphate hydrolases"/>
    <property type="match status" value="1"/>
</dbReference>
<dbReference type="PANTHER" id="PTHR42759">
    <property type="entry name" value="MOXR FAMILY PROTEIN"/>
    <property type="match status" value="1"/>
</dbReference>
<evidence type="ECO:0000259" key="1">
    <source>
        <dbReference type="SMART" id="SM00382"/>
    </source>
</evidence>
<sequence length="383" mass="42766">MSDELNIPILTVLRTKTALKVIINDIGKEGTQGVFLWGPPGIGKSDLVKQIADETGSDFRDVRLGQLDPVDLRGLPVFDHENKRSEWYPPSFLPDTNTKEKGILFLDEINTAAPAVQAAAYQLILDRKVGDYTMPENWIIIAAGNRRSDQAIAYKLPSPLANRFTHIEVTHNPDEWRSWAYAHNVDPFIIGFIQFQPDALFRFSGATSETAFPTPRSWAFSSNLQGLRDEDLELYNSLLGGTVGKAAAQQFIAYLTYRDTIPSPVDILEGKEYIPPETPDAMYVLMAALMAELMRSTKAKFNDATTNFMKYVSSYENTPNADHGIVLIKELIRASGAKKLPAKSSTSPTKGRLKAKTAGNYISLVVQNDEYRKWQKRNGKSMK</sequence>
<gene>
    <name evidence="2" type="ORF">LCGC14_0195130</name>
</gene>
<dbReference type="Pfam" id="PF07728">
    <property type="entry name" value="AAA_5"/>
    <property type="match status" value="1"/>
</dbReference>
<dbReference type="PANTHER" id="PTHR42759:SF1">
    <property type="entry name" value="MAGNESIUM-CHELATASE SUBUNIT CHLD"/>
    <property type="match status" value="1"/>
</dbReference>